<dbReference type="PANTHER" id="PTHR12064:SF97">
    <property type="entry name" value="METAL TRANSPORTER CNNM-5"/>
    <property type="match status" value="1"/>
</dbReference>
<dbReference type="SUPFAM" id="SSF54631">
    <property type="entry name" value="CBS-domain pair"/>
    <property type="match status" value="1"/>
</dbReference>
<evidence type="ECO:0000256" key="7">
    <source>
        <dbReference type="PROSITE-ProRule" id="PRU01193"/>
    </source>
</evidence>
<dbReference type="EMBL" id="FNXT01001225">
    <property type="protein sequence ID" value="SZX75148.1"/>
    <property type="molecule type" value="Genomic_DNA"/>
</dbReference>
<evidence type="ECO:0000256" key="9">
    <source>
        <dbReference type="SAM" id="Phobius"/>
    </source>
</evidence>
<organism evidence="12 13">
    <name type="scientific">Tetradesmus obliquus</name>
    <name type="common">Green alga</name>
    <name type="synonym">Acutodesmus obliquus</name>
    <dbReference type="NCBI Taxonomy" id="3088"/>
    <lineage>
        <taxon>Eukaryota</taxon>
        <taxon>Viridiplantae</taxon>
        <taxon>Chlorophyta</taxon>
        <taxon>core chlorophytes</taxon>
        <taxon>Chlorophyceae</taxon>
        <taxon>CS clade</taxon>
        <taxon>Sphaeropleales</taxon>
        <taxon>Scenedesmaceae</taxon>
        <taxon>Tetradesmus</taxon>
    </lineage>
</organism>
<evidence type="ECO:0008006" key="14">
    <source>
        <dbReference type="Google" id="ProtNLM"/>
    </source>
</evidence>
<reference evidence="12 13" key="1">
    <citation type="submission" date="2016-10" db="EMBL/GenBank/DDBJ databases">
        <authorList>
            <person name="Cai Z."/>
        </authorList>
    </citation>
    <scope>NUCLEOTIDE SEQUENCE [LARGE SCALE GENOMIC DNA]</scope>
</reference>
<keyword evidence="5 7" id="KW-0472">Membrane</keyword>
<dbReference type="PANTHER" id="PTHR12064">
    <property type="entry name" value="METAL TRANSPORTER CNNM"/>
    <property type="match status" value="1"/>
</dbReference>
<proteinExistence type="predicted"/>
<dbReference type="Pfam" id="PF01595">
    <property type="entry name" value="CNNM"/>
    <property type="match status" value="1"/>
</dbReference>
<keyword evidence="6" id="KW-0129">CBS domain</keyword>
<feature type="region of interest" description="Disordered" evidence="8">
    <location>
        <begin position="467"/>
        <end position="530"/>
    </location>
</feature>
<dbReference type="CDD" id="cd04590">
    <property type="entry name" value="CBS_pair_CorC_HlyC_assoc"/>
    <property type="match status" value="1"/>
</dbReference>
<feature type="compositionally biased region" description="Low complexity" evidence="8">
    <location>
        <begin position="431"/>
        <end position="444"/>
    </location>
</feature>
<feature type="compositionally biased region" description="Basic and acidic residues" evidence="8">
    <location>
        <begin position="516"/>
        <end position="530"/>
    </location>
</feature>
<dbReference type="STRING" id="3088.A0A383WC02"/>
<dbReference type="InterPro" id="IPR045095">
    <property type="entry name" value="ACDP"/>
</dbReference>
<dbReference type="GO" id="GO:0010960">
    <property type="term" value="P:magnesium ion homeostasis"/>
    <property type="evidence" value="ECO:0007669"/>
    <property type="project" value="InterPro"/>
</dbReference>
<feature type="compositionally biased region" description="Low complexity" evidence="8">
    <location>
        <begin position="484"/>
        <end position="504"/>
    </location>
</feature>
<dbReference type="Proteomes" id="UP000256970">
    <property type="component" value="Unassembled WGS sequence"/>
</dbReference>
<dbReference type="GO" id="GO:0016020">
    <property type="term" value="C:membrane"/>
    <property type="evidence" value="ECO:0007669"/>
    <property type="project" value="UniProtKB-SubCell"/>
</dbReference>
<feature type="region of interest" description="Disordered" evidence="8">
    <location>
        <begin position="418"/>
        <end position="444"/>
    </location>
</feature>
<feature type="domain" description="CNNM transmembrane" evidence="11">
    <location>
        <begin position="28"/>
        <end position="211"/>
    </location>
</feature>
<evidence type="ECO:0000256" key="8">
    <source>
        <dbReference type="SAM" id="MobiDB-lite"/>
    </source>
</evidence>
<evidence type="ECO:0000259" key="11">
    <source>
        <dbReference type="PROSITE" id="PS51846"/>
    </source>
</evidence>
<protein>
    <recommendedName>
        <fullName evidence="14">CNNM transmembrane domain-containing protein</fullName>
    </recommendedName>
</protein>
<dbReference type="PROSITE" id="PS51846">
    <property type="entry name" value="CNNM"/>
    <property type="match status" value="1"/>
</dbReference>
<dbReference type="Gene3D" id="3.10.580.10">
    <property type="entry name" value="CBS-domain"/>
    <property type="match status" value="1"/>
</dbReference>
<feature type="transmembrane region" description="Helical" evidence="9">
    <location>
        <begin position="33"/>
        <end position="57"/>
    </location>
</feature>
<dbReference type="InterPro" id="IPR002550">
    <property type="entry name" value="CNNM"/>
</dbReference>
<dbReference type="InterPro" id="IPR046342">
    <property type="entry name" value="CBS_dom_sf"/>
</dbReference>
<dbReference type="InterPro" id="IPR000644">
    <property type="entry name" value="CBS_dom"/>
</dbReference>
<keyword evidence="13" id="KW-1185">Reference proteome</keyword>
<name>A0A383WC02_TETOB</name>
<comment type="subcellular location">
    <subcellularLocation>
        <location evidence="1">Membrane</location>
        <topology evidence="1">Multi-pass membrane protein</topology>
    </subcellularLocation>
</comment>
<evidence type="ECO:0000313" key="13">
    <source>
        <dbReference type="Proteomes" id="UP000256970"/>
    </source>
</evidence>
<evidence type="ECO:0000256" key="1">
    <source>
        <dbReference type="ARBA" id="ARBA00004141"/>
    </source>
</evidence>
<dbReference type="AlphaFoldDB" id="A0A383WC02"/>
<gene>
    <name evidence="12" type="ORF">BQ4739_LOCUS15453</name>
</gene>
<feature type="domain" description="CBS" evidence="10">
    <location>
        <begin position="230"/>
        <end position="292"/>
    </location>
</feature>
<evidence type="ECO:0000313" key="12">
    <source>
        <dbReference type="EMBL" id="SZX75148.1"/>
    </source>
</evidence>
<evidence type="ECO:0000259" key="10">
    <source>
        <dbReference type="PROSITE" id="PS51371"/>
    </source>
</evidence>
<accession>A0A383WC02</accession>
<keyword evidence="4 7" id="KW-1133">Transmembrane helix</keyword>
<evidence type="ECO:0000256" key="3">
    <source>
        <dbReference type="ARBA" id="ARBA00022737"/>
    </source>
</evidence>
<sequence>MFAVQTGGRLLLQAASSNVLLPEGGELSQQQRLLFGGISVGLTVLAGLMSGLTLGLMSLDAVELEVLKRSGSSREKQYAAAIAPLIQNTHFLLVTLLLCNACAMEALPLFLDTLTDPATAILVSVTAVLVFGEVLPQAVCSRYGLAIGYYCSWLVRALMAATSPISWPLGRLLDWMLGAQHTALYRRGQLKALVDIHAADEGLGGPLLADEIKVMVGALDLTHKTAATSMTPLAKVLMLPAEARYDAALLAQVLDSGHSRLPVFTGGDRRSIVGLVLVKDLLRHSPDGSVALGQLQMRPLPRVPADTPMYDMFKLFQTGRSHMVLLTQPPAAPAAADGQHPAAAAAAAAGGAPFSPRPALLGCGDASGVPLGIITIEDVIEELMQTEIVDETDLFVDNEQSISVNASSMMQGLPAQLRSALAQQHHHTHNQQHQQHSASLAGAADAGAPVSAAAAAAAVSTMRKLVRKVSSRSREHGSSGGGAASTPSAALAPGGDFGGAAAAARVSDSSVQASSHDNDHTQPLLSHDRS</sequence>
<dbReference type="GO" id="GO:0030026">
    <property type="term" value="P:intracellular manganese ion homeostasis"/>
    <property type="evidence" value="ECO:0007669"/>
    <property type="project" value="TreeGrafter"/>
</dbReference>
<keyword evidence="2 7" id="KW-0812">Transmembrane</keyword>
<dbReference type="PROSITE" id="PS51371">
    <property type="entry name" value="CBS"/>
    <property type="match status" value="1"/>
</dbReference>
<dbReference type="InterPro" id="IPR044751">
    <property type="entry name" value="Ion_transp-like_CBS"/>
</dbReference>
<evidence type="ECO:0000256" key="6">
    <source>
        <dbReference type="PROSITE-ProRule" id="PRU00703"/>
    </source>
</evidence>
<dbReference type="GO" id="GO:0005737">
    <property type="term" value="C:cytoplasm"/>
    <property type="evidence" value="ECO:0007669"/>
    <property type="project" value="TreeGrafter"/>
</dbReference>
<evidence type="ECO:0000256" key="5">
    <source>
        <dbReference type="ARBA" id="ARBA00023136"/>
    </source>
</evidence>
<evidence type="ECO:0000256" key="2">
    <source>
        <dbReference type="ARBA" id="ARBA00022692"/>
    </source>
</evidence>
<keyword evidence="3" id="KW-0677">Repeat</keyword>
<evidence type="ECO:0000256" key="4">
    <source>
        <dbReference type="ARBA" id="ARBA00022989"/>
    </source>
</evidence>